<organism evidence="2">
    <name type="scientific">Candidatus Kentrum sp. TUN</name>
    <dbReference type="NCBI Taxonomy" id="2126343"/>
    <lineage>
        <taxon>Bacteria</taxon>
        <taxon>Pseudomonadati</taxon>
        <taxon>Pseudomonadota</taxon>
        <taxon>Gammaproteobacteria</taxon>
        <taxon>Candidatus Kentrum</taxon>
    </lineage>
</organism>
<evidence type="ECO:0000313" key="1">
    <source>
        <dbReference type="EMBL" id="VFK53598.1"/>
    </source>
</evidence>
<accession>A0A450ZN31</accession>
<evidence type="ECO:0000313" key="2">
    <source>
        <dbReference type="EMBL" id="VFK55138.1"/>
    </source>
</evidence>
<sequence length="56" mass="6424">MGTNRVAGIIHRQSYLLIDECVWIITALALPPLAFHGRGEFQGHEKFMVTDWELNK</sequence>
<gene>
    <name evidence="2" type="ORF">BECKTUN1418E_GA0071001_102515</name>
    <name evidence="1" type="ORF">BECKTUN1418F_GA0071002_102515</name>
</gene>
<name>A0A450ZN31_9GAMM</name>
<dbReference type="EMBL" id="CAADFV010000025">
    <property type="protein sequence ID" value="VFK55138.1"/>
    <property type="molecule type" value="Genomic_DNA"/>
</dbReference>
<protein>
    <submittedName>
        <fullName evidence="2">Uncharacterized protein</fullName>
    </submittedName>
</protein>
<dbReference type="AlphaFoldDB" id="A0A450ZN31"/>
<dbReference type="EMBL" id="CAADFY010000025">
    <property type="protein sequence ID" value="VFK53598.1"/>
    <property type="molecule type" value="Genomic_DNA"/>
</dbReference>
<proteinExistence type="predicted"/>
<reference evidence="2" key="1">
    <citation type="submission" date="2019-02" db="EMBL/GenBank/DDBJ databases">
        <authorList>
            <person name="Gruber-Vodicka R. H."/>
            <person name="Seah K. B. B."/>
        </authorList>
    </citation>
    <scope>NUCLEOTIDE SEQUENCE</scope>
    <source>
        <strain evidence="2">BECK_BY2</strain>
        <strain evidence="1">BECK_BY3</strain>
    </source>
</reference>